<feature type="region of interest" description="Disordered" evidence="1">
    <location>
        <begin position="469"/>
        <end position="571"/>
    </location>
</feature>
<dbReference type="Proteomes" id="UP000031575">
    <property type="component" value="Unassembled WGS sequence"/>
</dbReference>
<feature type="compositionally biased region" description="Polar residues" evidence="1">
    <location>
        <begin position="542"/>
        <end position="570"/>
    </location>
</feature>
<feature type="compositionally biased region" description="Acidic residues" evidence="1">
    <location>
        <begin position="999"/>
        <end position="1018"/>
    </location>
</feature>
<protein>
    <submittedName>
        <fullName evidence="2">Uncharacterized protein</fullName>
    </submittedName>
</protein>
<feature type="compositionally biased region" description="Polar residues" evidence="1">
    <location>
        <begin position="79"/>
        <end position="89"/>
    </location>
</feature>
<feature type="compositionally biased region" description="Basic and acidic residues" evidence="1">
    <location>
        <begin position="166"/>
        <end position="175"/>
    </location>
</feature>
<evidence type="ECO:0000256" key="1">
    <source>
        <dbReference type="SAM" id="MobiDB-lite"/>
    </source>
</evidence>
<accession>A0A0C2IGE5</accession>
<feature type="compositionally biased region" description="Polar residues" evidence="1">
    <location>
        <begin position="787"/>
        <end position="814"/>
    </location>
</feature>
<feature type="region of interest" description="Disordered" evidence="1">
    <location>
        <begin position="43"/>
        <end position="182"/>
    </location>
</feature>
<sequence length="1122" mass="120526">MTDSVQTGSGAGAATDSNLPGLWPPLTKTGVLKRLSVNISRRQRQLLDDDSSWIGSDGRPGPQHKIVPDKVLEYLQKQAAENKQLQAPSQPEEVDPREQQSDDTASEAVASKVAETAPVQSQTVNQGNDQEAVVPDQAVALPPGSPAPPATPQLRRSTAGNASGPRTDDAPERDFPASMAGGEEVLAPAPAAVALPVSASSVALAQVAAATLPREVPNGVVVVARNQEQNLTEQQPLSLAEPDSAVGPVPASEPEPEAEPDIKREPEAEEGPERFVAVENRSSPPISQREYSPDWGSKLASDDDDNDDGNDNREHDQPTQEEPAEQDEVKQQLLQQQQQPEEQQTPHLAPARLSETTAWAQGQAPYHSGSPDLGSSSPVPLDVELPDMLNGENAPMLRAPSRGTFSESVGDQPSSSPTPRLPRSSLRRPVPQELCEPHDPHVPHEHQSAGGMAMATSTLQEVCFNANNHERRTGVSETTSIGKAAAKPQPTSRLMKPPIFPRKAPQQTKPPAPAPGETISRNPNRQPSLRRPPLANIDRPRFSTSELSTSPTGTPNAVQRTETFSRTSTAHRAVDVVESPALAARVPTTVQDAVIASSPLPPVSARHSPASHTVSSKPASPTPSRTWMMPYESFTATYPDYKGDLEDFLRACYSLQHISPEALPGYVFDDVVHAFLDYIEYVQTMAAGAPQNLAQWYNLHSTALVHDKNVITRANVAAILKAYPDEVKAFQTNAQHSNVQAKASSARAETEVSVVGATAAPPPDTADKPEPSESILPGRPFPFEAAQQPSPLGSSWPSNSILDNLNGIDNSNSTDSHKLLRDHFGPNQSQSQSQSQSHSRSRSQSQQHDVDRPHRTVVLGATQSSWAGSFDDQLPFPGSLPQTADVPEGMDTREFLLRSPDPVQYTQLRSPTTQEFAGHGPETPILETPARPASSRKRGRQESRANTPREAATSGRQMPLTKTRGVSSAKKALRPADTPEQGITIENAAQGAIAGAMNSDDDEHDGDGDNDDDNDDYFETSLLSVKSAAEARRPPVQPVNAPSRANKEARRTTIAASDVGIVSRIAAAKEREAIAAKRVLPASMARAAADAQPPKKKKKTAEATKKRPSWLSFLKKERPRPA</sequence>
<feature type="region of interest" description="Disordered" evidence="1">
    <location>
        <begin position="1"/>
        <end position="27"/>
    </location>
</feature>
<proteinExistence type="predicted"/>
<name>A0A0C2IGE5_9PEZI</name>
<feature type="compositionally biased region" description="Polar residues" evidence="1">
    <location>
        <begin position="118"/>
        <end position="129"/>
    </location>
</feature>
<evidence type="ECO:0000313" key="3">
    <source>
        <dbReference type="Proteomes" id="UP000031575"/>
    </source>
</evidence>
<feature type="region of interest" description="Disordered" evidence="1">
    <location>
        <begin position="1085"/>
        <end position="1122"/>
    </location>
</feature>
<feature type="compositionally biased region" description="Basic and acidic residues" evidence="1">
    <location>
        <begin position="435"/>
        <end position="447"/>
    </location>
</feature>
<dbReference type="EMBL" id="AWTV01000009">
    <property type="protein sequence ID" value="KIH88261.1"/>
    <property type="molecule type" value="Genomic_DNA"/>
</dbReference>
<feature type="region of interest" description="Disordered" evidence="1">
    <location>
        <begin position="601"/>
        <end position="622"/>
    </location>
</feature>
<feature type="compositionally biased region" description="Low complexity" evidence="1">
    <location>
        <begin position="413"/>
        <end position="429"/>
    </location>
</feature>
<feature type="region of interest" description="Disordered" evidence="1">
    <location>
        <begin position="232"/>
        <end position="451"/>
    </location>
</feature>
<gene>
    <name evidence="2" type="ORF">SPBR_06471</name>
</gene>
<dbReference type="VEuPathDB" id="FungiDB:SPBR_06471"/>
<feature type="region of interest" description="Disordered" evidence="1">
    <location>
        <begin position="912"/>
        <end position="1051"/>
    </location>
</feature>
<dbReference type="RefSeq" id="XP_040616271.1">
    <property type="nucleotide sequence ID" value="XM_040764727.1"/>
</dbReference>
<feature type="compositionally biased region" description="Low complexity" evidence="1">
    <location>
        <begin position="331"/>
        <end position="343"/>
    </location>
</feature>
<dbReference type="OrthoDB" id="3538943at2759"/>
<organism evidence="2 3">
    <name type="scientific">Sporothrix brasiliensis 5110</name>
    <dbReference type="NCBI Taxonomy" id="1398154"/>
    <lineage>
        <taxon>Eukaryota</taxon>
        <taxon>Fungi</taxon>
        <taxon>Dikarya</taxon>
        <taxon>Ascomycota</taxon>
        <taxon>Pezizomycotina</taxon>
        <taxon>Sordariomycetes</taxon>
        <taxon>Sordariomycetidae</taxon>
        <taxon>Ophiostomatales</taxon>
        <taxon>Ophiostomataceae</taxon>
        <taxon>Sporothrix</taxon>
    </lineage>
</organism>
<feature type="compositionally biased region" description="Polar residues" evidence="1">
    <location>
        <begin position="280"/>
        <end position="290"/>
    </location>
</feature>
<evidence type="ECO:0000313" key="2">
    <source>
        <dbReference type="EMBL" id="KIH88261.1"/>
    </source>
</evidence>
<feature type="compositionally biased region" description="Low complexity" evidence="1">
    <location>
        <begin position="828"/>
        <end position="847"/>
    </location>
</feature>
<dbReference type="AlphaFoldDB" id="A0A0C2IGE5"/>
<feature type="compositionally biased region" description="Basic and acidic residues" evidence="1">
    <location>
        <begin position="815"/>
        <end position="824"/>
    </location>
</feature>
<dbReference type="GeneID" id="63679648"/>
<feature type="compositionally biased region" description="Polar residues" evidence="1">
    <location>
        <begin position="403"/>
        <end position="412"/>
    </location>
</feature>
<comment type="caution">
    <text evidence="2">The sequence shown here is derived from an EMBL/GenBank/DDBJ whole genome shotgun (WGS) entry which is preliminary data.</text>
</comment>
<feature type="compositionally biased region" description="Polar residues" evidence="1">
    <location>
        <begin position="610"/>
        <end position="622"/>
    </location>
</feature>
<feature type="region of interest" description="Disordered" evidence="1">
    <location>
        <begin position="867"/>
        <end position="887"/>
    </location>
</feature>
<feature type="region of interest" description="Disordered" evidence="1">
    <location>
        <begin position="738"/>
        <end position="854"/>
    </location>
</feature>
<reference evidence="2 3" key="1">
    <citation type="journal article" date="2014" name="BMC Genomics">
        <title>Comparative genomics of the major fungal agents of human and animal Sporotrichosis: Sporothrix schenckii and Sporothrix brasiliensis.</title>
        <authorList>
            <person name="Teixeira M.M."/>
            <person name="de Almeida L.G."/>
            <person name="Kubitschek-Barreira P."/>
            <person name="Alves F.L."/>
            <person name="Kioshima E.S."/>
            <person name="Abadio A.K."/>
            <person name="Fernandes L."/>
            <person name="Derengowski L.S."/>
            <person name="Ferreira K.S."/>
            <person name="Souza R.C."/>
            <person name="Ruiz J.C."/>
            <person name="de Andrade N.C."/>
            <person name="Paes H.C."/>
            <person name="Nicola A.M."/>
            <person name="Albuquerque P."/>
            <person name="Gerber A.L."/>
            <person name="Martins V.P."/>
            <person name="Peconick L.D."/>
            <person name="Neto A.V."/>
            <person name="Chaucanez C.B."/>
            <person name="Silva P.A."/>
            <person name="Cunha O.L."/>
            <person name="de Oliveira F.F."/>
            <person name="dos Santos T.C."/>
            <person name="Barros A.L."/>
            <person name="Soares M.A."/>
            <person name="de Oliveira L.M."/>
            <person name="Marini M.M."/>
            <person name="Villalobos-Duno H."/>
            <person name="Cunha M.M."/>
            <person name="de Hoog S."/>
            <person name="da Silveira J.F."/>
            <person name="Henrissat B."/>
            <person name="Nino-Vega G.A."/>
            <person name="Cisalpino P.S."/>
            <person name="Mora-Montes H.M."/>
            <person name="Almeida S.R."/>
            <person name="Stajich J.E."/>
            <person name="Lopes-Bezerra L.M."/>
            <person name="Vasconcelos A.T."/>
            <person name="Felipe M.S."/>
        </authorList>
    </citation>
    <scope>NUCLEOTIDE SEQUENCE [LARGE SCALE GENOMIC DNA]</scope>
    <source>
        <strain evidence="2 3">5110</strain>
    </source>
</reference>
<dbReference type="HOGENOM" id="CLU_268856_0_0_1"/>
<keyword evidence="3" id="KW-1185">Reference proteome</keyword>